<keyword evidence="1" id="KW-0472">Membrane</keyword>
<proteinExistence type="predicted"/>
<name>A0A1I3EKD7_9PLAN</name>
<dbReference type="Proteomes" id="UP000199518">
    <property type="component" value="Unassembled WGS sequence"/>
</dbReference>
<dbReference type="STRING" id="1576369.SAMN05421753_104253"/>
<gene>
    <name evidence="2" type="ORF">SAMN05421753_104253</name>
</gene>
<keyword evidence="3" id="KW-1185">Reference proteome</keyword>
<organism evidence="2 3">
    <name type="scientific">Planctomicrobium piriforme</name>
    <dbReference type="NCBI Taxonomy" id="1576369"/>
    <lineage>
        <taxon>Bacteria</taxon>
        <taxon>Pseudomonadati</taxon>
        <taxon>Planctomycetota</taxon>
        <taxon>Planctomycetia</taxon>
        <taxon>Planctomycetales</taxon>
        <taxon>Planctomycetaceae</taxon>
        <taxon>Planctomicrobium</taxon>
    </lineage>
</organism>
<evidence type="ECO:0000313" key="3">
    <source>
        <dbReference type="Proteomes" id="UP000199518"/>
    </source>
</evidence>
<keyword evidence="1" id="KW-1133">Transmembrane helix</keyword>
<protein>
    <submittedName>
        <fullName evidence="2">Uncharacterized protein</fullName>
    </submittedName>
</protein>
<dbReference type="AlphaFoldDB" id="A0A1I3EKD7"/>
<evidence type="ECO:0000313" key="2">
    <source>
        <dbReference type="EMBL" id="SFH99171.1"/>
    </source>
</evidence>
<sequence length="35" mass="3784">MFAFYSNQLGCLGSILVSVVLSLLVFAMLRGCQAM</sequence>
<evidence type="ECO:0000256" key="1">
    <source>
        <dbReference type="SAM" id="Phobius"/>
    </source>
</evidence>
<reference evidence="3" key="1">
    <citation type="submission" date="2016-10" db="EMBL/GenBank/DDBJ databases">
        <authorList>
            <person name="Varghese N."/>
            <person name="Submissions S."/>
        </authorList>
    </citation>
    <scope>NUCLEOTIDE SEQUENCE [LARGE SCALE GENOMIC DNA]</scope>
    <source>
        <strain evidence="3">DSM 26348</strain>
    </source>
</reference>
<keyword evidence="1" id="KW-0812">Transmembrane</keyword>
<dbReference type="EMBL" id="FOQD01000004">
    <property type="protein sequence ID" value="SFH99171.1"/>
    <property type="molecule type" value="Genomic_DNA"/>
</dbReference>
<accession>A0A1I3EKD7</accession>
<feature type="transmembrane region" description="Helical" evidence="1">
    <location>
        <begin position="12"/>
        <end position="29"/>
    </location>
</feature>